<dbReference type="PANTHER" id="PTHR48199">
    <property type="entry name" value="ALPHA KAFIRIN"/>
    <property type="match status" value="1"/>
</dbReference>
<name>Q07319_MAIZE</name>
<dbReference type="EMBL" id="X55726">
    <property type="protein sequence ID" value="CAA39257.1"/>
    <property type="molecule type" value="Genomic_DNA"/>
</dbReference>
<dbReference type="PIR" id="T02983">
    <property type="entry name" value="T02983"/>
</dbReference>
<evidence type="ECO:0000256" key="1">
    <source>
        <dbReference type="ARBA" id="ARBA00003755"/>
    </source>
</evidence>
<keyword evidence="4" id="KW-0708">Seed storage protein</keyword>
<dbReference type="ExpressionAtlas" id="Q07319">
    <property type="expression patterns" value="baseline and differential"/>
</dbReference>
<accession>Q07319</accession>
<sequence>MATKILSLLALLALFVSATNAFIIPQCSLAPSAIIPQFLPPVSSMGFEHPAVQAYRLQQALAASVLQQPIAQLQQQSLAHLTIQTIAMQQQQQQQFLLALSHLAMVNPGADLQQLLASNPLALANAVANQQQQQLQQFLPALSQLAMVNPATDLQQQQLLSSSSLAVANAPTYLQQQLLQQIVPALTQLAVANPAAYLQQLLPFNQLTVSNSAAYLQQRQQLLNPLAVANPLVVAFLQQQHLLPYNQFSLMNPVLSRQQPIVGGAIF</sequence>
<evidence type="ECO:0000256" key="5">
    <source>
        <dbReference type="SAM" id="SignalP"/>
    </source>
</evidence>
<organism evidence="6">
    <name type="scientific">Zea mays</name>
    <name type="common">Maize</name>
    <dbReference type="NCBI Taxonomy" id="4577"/>
    <lineage>
        <taxon>Eukaryota</taxon>
        <taxon>Viridiplantae</taxon>
        <taxon>Streptophyta</taxon>
        <taxon>Embryophyta</taxon>
        <taxon>Tracheophyta</taxon>
        <taxon>Spermatophyta</taxon>
        <taxon>Magnoliopsida</taxon>
        <taxon>Liliopsida</taxon>
        <taxon>Poales</taxon>
        <taxon>Poaceae</taxon>
        <taxon>PACMAD clade</taxon>
        <taxon>Panicoideae</taxon>
        <taxon>Andropogonodae</taxon>
        <taxon>Andropogoneae</taxon>
        <taxon>Tripsacinae</taxon>
        <taxon>Zea</taxon>
    </lineage>
</organism>
<proteinExistence type="inferred from homology"/>
<keyword evidence="5" id="KW-0732">Signal</keyword>
<dbReference type="GO" id="GO:0045735">
    <property type="term" value="F:nutrient reservoir activity"/>
    <property type="evidence" value="ECO:0007669"/>
    <property type="project" value="UniProtKB-KW"/>
</dbReference>
<feature type="chain" id="PRO_5004165566" evidence="5">
    <location>
        <begin position="22"/>
        <end position="267"/>
    </location>
</feature>
<dbReference type="Pfam" id="PF01559">
    <property type="entry name" value="Zein"/>
    <property type="match status" value="1"/>
</dbReference>
<reference evidence="6" key="2">
    <citation type="journal article" date="1992" name="Mol. Gen. Genet.">
        <title>Molecular characterization of two types of 22 kilodalton alpha-zein genes in a gene cluster in maize.</title>
        <authorList>
            <person name="Liu C.N."/>
            <person name="Rubenstein I."/>
        </authorList>
    </citation>
    <scope>NUCLEOTIDE SEQUENCE</scope>
    <source>
        <strain evidence="6">W22</strain>
        <tissue evidence="6">Leaf</tissue>
    </source>
</reference>
<dbReference type="AlphaFoldDB" id="Q07319"/>
<reference evidence="6" key="1">
    <citation type="journal article" date="1992" name="Mol. Gen. Genet.">
        <title>Genomic organization of an alpha-zein gene cluster in maize.</title>
        <authorList>
            <person name="Liu C.N."/>
            <person name="Rubenstein I."/>
        </authorList>
    </citation>
    <scope>NUCLEOTIDE SEQUENCE</scope>
    <source>
        <strain evidence="6">W22</strain>
        <tissue evidence="6">Leaf</tissue>
    </source>
</reference>
<evidence type="ECO:0000256" key="3">
    <source>
        <dbReference type="ARBA" id="ARBA00022761"/>
    </source>
</evidence>
<protein>
    <submittedName>
        <fullName evidence="6">Zein</fullName>
    </submittedName>
</protein>
<dbReference type="PANTHER" id="PTHR48199:SF1">
    <property type="entry name" value="ALPHA KAFIRIN"/>
    <property type="match status" value="1"/>
</dbReference>
<comment type="function">
    <text evidence="1">Zeins are major seed storage proteins.</text>
</comment>
<evidence type="ECO:0000256" key="2">
    <source>
        <dbReference type="ARBA" id="ARBA00005777"/>
    </source>
</evidence>
<dbReference type="InterPro" id="IPR002530">
    <property type="entry name" value="Zein"/>
</dbReference>
<keyword evidence="3" id="KW-0758">Storage protein</keyword>
<dbReference type="InterPro" id="IPR051529">
    <property type="entry name" value="Seed_Storage_Prolamin"/>
</dbReference>
<feature type="signal peptide" evidence="5">
    <location>
        <begin position="1"/>
        <end position="21"/>
    </location>
</feature>
<comment type="similarity">
    <text evidence="2">Belongs to the zein family.</text>
</comment>
<evidence type="ECO:0000313" key="6">
    <source>
        <dbReference type="EMBL" id="CAA39257.1"/>
    </source>
</evidence>
<evidence type="ECO:0000256" key="4">
    <source>
        <dbReference type="ARBA" id="ARBA00023129"/>
    </source>
</evidence>